<dbReference type="InterPro" id="IPR051156">
    <property type="entry name" value="Mito/Outer_Membr_Metalloprot"/>
</dbReference>
<dbReference type="RefSeq" id="WP_174193841.1">
    <property type="nucleotide sequence ID" value="NZ_JABULH010000003.1"/>
</dbReference>
<evidence type="ECO:0000256" key="2">
    <source>
        <dbReference type="ARBA" id="ARBA00022723"/>
    </source>
</evidence>
<dbReference type="Proteomes" id="UP000621447">
    <property type="component" value="Unassembled WGS sequence"/>
</dbReference>
<evidence type="ECO:0000256" key="4">
    <source>
        <dbReference type="ARBA" id="ARBA00022833"/>
    </source>
</evidence>
<name>A0ABX2JFK5_9SPHN</name>
<evidence type="ECO:0000256" key="6">
    <source>
        <dbReference type="RuleBase" id="RU003983"/>
    </source>
</evidence>
<evidence type="ECO:0000256" key="3">
    <source>
        <dbReference type="ARBA" id="ARBA00022801"/>
    </source>
</evidence>
<accession>A0ABX2JFK5</accession>
<evidence type="ECO:0000256" key="7">
    <source>
        <dbReference type="SAM" id="SignalP"/>
    </source>
</evidence>
<keyword evidence="2" id="KW-0479">Metal-binding</keyword>
<feature type="domain" description="Peptidase M48" evidence="8">
    <location>
        <begin position="72"/>
        <end position="261"/>
    </location>
</feature>
<dbReference type="PANTHER" id="PTHR22726">
    <property type="entry name" value="METALLOENDOPEPTIDASE OMA1"/>
    <property type="match status" value="1"/>
</dbReference>
<gene>
    <name evidence="9" type="ORF">HRV97_08480</name>
</gene>
<evidence type="ECO:0000259" key="8">
    <source>
        <dbReference type="Pfam" id="PF01435"/>
    </source>
</evidence>
<evidence type="ECO:0000313" key="9">
    <source>
        <dbReference type="EMBL" id="NTS65196.1"/>
    </source>
</evidence>
<proteinExistence type="inferred from homology"/>
<protein>
    <submittedName>
        <fullName evidence="9">M48 family metalloprotease</fullName>
    </submittedName>
</protein>
<dbReference type="EMBL" id="JABULH010000003">
    <property type="protein sequence ID" value="NTS65196.1"/>
    <property type="molecule type" value="Genomic_DNA"/>
</dbReference>
<keyword evidence="4 6" id="KW-0862">Zinc</keyword>
<comment type="caution">
    <text evidence="9">The sequence shown here is derived from an EMBL/GenBank/DDBJ whole genome shotgun (WGS) entry which is preliminary data.</text>
</comment>
<feature type="chain" id="PRO_5046796992" evidence="7">
    <location>
        <begin position="22"/>
        <end position="401"/>
    </location>
</feature>
<organism evidence="9 10">
    <name type="scientific">Sphingomonas hominis</name>
    <dbReference type="NCBI Taxonomy" id="2741495"/>
    <lineage>
        <taxon>Bacteria</taxon>
        <taxon>Pseudomonadati</taxon>
        <taxon>Pseudomonadota</taxon>
        <taxon>Alphaproteobacteria</taxon>
        <taxon>Sphingomonadales</taxon>
        <taxon>Sphingomonadaceae</taxon>
        <taxon>Sphingomonas</taxon>
    </lineage>
</organism>
<dbReference type="InterPro" id="IPR001915">
    <property type="entry name" value="Peptidase_M48"/>
</dbReference>
<comment type="similarity">
    <text evidence="6">Belongs to the peptidase M48 family.</text>
</comment>
<reference evidence="9 10" key="1">
    <citation type="submission" date="2020-06" db="EMBL/GenBank/DDBJ databases">
        <title>Sphingomonas hominis sp. nov., a member of the Sphingomonas, isolated from the hair of a 22-year-old girl.</title>
        <authorList>
            <person name="Zhang D.-F."/>
            <person name="Cui X.-W."/>
        </authorList>
    </citation>
    <scope>NUCLEOTIDE SEQUENCE [LARGE SCALE GENOMIC DNA]</scope>
    <source>
        <strain evidence="9 10">HHU CXW</strain>
    </source>
</reference>
<dbReference type="InterPro" id="IPR011990">
    <property type="entry name" value="TPR-like_helical_dom_sf"/>
</dbReference>
<evidence type="ECO:0000256" key="1">
    <source>
        <dbReference type="ARBA" id="ARBA00022670"/>
    </source>
</evidence>
<feature type="signal peptide" evidence="7">
    <location>
        <begin position="1"/>
        <end position="21"/>
    </location>
</feature>
<dbReference type="GO" id="GO:0008237">
    <property type="term" value="F:metallopeptidase activity"/>
    <property type="evidence" value="ECO:0007669"/>
    <property type="project" value="UniProtKB-KW"/>
</dbReference>
<dbReference type="Gene3D" id="1.25.40.10">
    <property type="entry name" value="Tetratricopeptide repeat domain"/>
    <property type="match status" value="1"/>
</dbReference>
<comment type="cofactor">
    <cofactor evidence="6">
        <name>Zn(2+)</name>
        <dbReference type="ChEBI" id="CHEBI:29105"/>
    </cofactor>
    <text evidence="6">Binds 1 zinc ion per subunit.</text>
</comment>
<dbReference type="Pfam" id="PF01435">
    <property type="entry name" value="Peptidase_M48"/>
    <property type="match status" value="1"/>
</dbReference>
<keyword evidence="5 6" id="KW-0482">Metalloprotease</keyword>
<keyword evidence="7" id="KW-0732">Signal</keyword>
<sequence>MKLPVAALAGLAALAATPSHAVAGGTAAAPPPPPYAGVYQPRGTDEIGLWREADEDERTLANSPLVDRDEALNAYVKNVLCNAVGADRCKATRLYILRTPVFNASMSPNGTMRVFTGLLLRMRSEAELAAVLGHEFGHFERRHNLERFKASRSGSDMLSWATMLTAMSGSYQAQSSFNSLQLSVYGGLFRYQRDNEREADLLGLGYLNASTLRPQAAAQVWRNAMGEAEASATARGLKKPRFDAIAFTASHPPDAERAAYLGDLASPDGATRDDGAARYAQAMSRWQALFLDDQIKLNDFGASDYVIAMLSAGGWTAPLWRARGDLYRARGHPRDLVAAGEFYANAVALDPELAEAQRGHGLALLKTGRRAEGQAALGRYLALKPDAPDAAMIDTLFKGEN</sequence>
<dbReference type="PANTHER" id="PTHR22726:SF1">
    <property type="entry name" value="METALLOENDOPEPTIDASE OMA1, MITOCHONDRIAL"/>
    <property type="match status" value="1"/>
</dbReference>
<keyword evidence="1 6" id="KW-0645">Protease</keyword>
<evidence type="ECO:0000313" key="10">
    <source>
        <dbReference type="Proteomes" id="UP000621447"/>
    </source>
</evidence>
<dbReference type="CDD" id="cd07324">
    <property type="entry name" value="M48C_Oma1-like"/>
    <property type="match status" value="1"/>
</dbReference>
<evidence type="ECO:0000256" key="5">
    <source>
        <dbReference type="ARBA" id="ARBA00023049"/>
    </source>
</evidence>
<keyword evidence="3 6" id="KW-0378">Hydrolase</keyword>
<dbReference type="Gene3D" id="3.30.2010.10">
    <property type="entry name" value="Metalloproteases ('zincins'), catalytic domain"/>
    <property type="match status" value="1"/>
</dbReference>
<keyword evidence="10" id="KW-1185">Reference proteome</keyword>
<dbReference type="SUPFAM" id="SSF48452">
    <property type="entry name" value="TPR-like"/>
    <property type="match status" value="1"/>
</dbReference>